<evidence type="ECO:0000313" key="3">
    <source>
        <dbReference type="Proteomes" id="UP001346869"/>
    </source>
</evidence>
<accession>A0AAN7Y2Y9</accession>
<reference evidence="2 3" key="2">
    <citation type="journal article" date="2023" name="Mol. Biol. Evol.">
        <title>Genomics of Secondarily Temperate Adaptation in the Only Non-Antarctic Icefish.</title>
        <authorList>
            <person name="Rivera-Colon A.G."/>
            <person name="Rayamajhi N."/>
            <person name="Minhas B.F."/>
            <person name="Madrigal G."/>
            <person name="Bilyk K.T."/>
            <person name="Yoon V."/>
            <person name="Hune M."/>
            <person name="Gregory S."/>
            <person name="Cheng C.H.C."/>
            <person name="Catchen J.M."/>
        </authorList>
    </citation>
    <scope>NUCLEOTIDE SEQUENCE [LARGE SCALE GENOMIC DNA]</scope>
    <source>
        <strain evidence="2">JMC-PN-2008</strain>
    </source>
</reference>
<dbReference type="PANTHER" id="PTHR37162">
    <property type="entry name" value="HAT FAMILY DIMERISATION DOMAINCONTAINING PROTEIN-RELATED"/>
    <property type="match status" value="1"/>
</dbReference>
<dbReference type="AlphaFoldDB" id="A0AAN7Y2Y9"/>
<keyword evidence="1" id="KW-0175">Coiled coil</keyword>
<dbReference type="Proteomes" id="UP001346869">
    <property type="component" value="Unassembled WGS sequence"/>
</dbReference>
<protein>
    <submittedName>
        <fullName evidence="2">Uncharacterized protein</fullName>
    </submittedName>
</protein>
<evidence type="ECO:0000256" key="1">
    <source>
        <dbReference type="SAM" id="Coils"/>
    </source>
</evidence>
<evidence type="ECO:0000313" key="2">
    <source>
        <dbReference type="EMBL" id="KAK5870452.1"/>
    </source>
</evidence>
<feature type="coiled-coil region" evidence="1">
    <location>
        <begin position="677"/>
        <end position="774"/>
    </location>
</feature>
<keyword evidence="3" id="KW-1185">Reference proteome</keyword>
<dbReference type="PANTHER" id="PTHR37162:SF11">
    <property type="match status" value="1"/>
</dbReference>
<comment type="caution">
    <text evidence="2">The sequence shown here is derived from an EMBL/GenBank/DDBJ whole genome shotgun (WGS) entry which is preliminary data.</text>
</comment>
<organism evidence="2 3">
    <name type="scientific">Eleginops maclovinus</name>
    <name type="common">Patagonian blennie</name>
    <name type="synonym">Eleginus maclovinus</name>
    <dbReference type="NCBI Taxonomy" id="56733"/>
    <lineage>
        <taxon>Eukaryota</taxon>
        <taxon>Metazoa</taxon>
        <taxon>Chordata</taxon>
        <taxon>Craniata</taxon>
        <taxon>Vertebrata</taxon>
        <taxon>Euteleostomi</taxon>
        <taxon>Actinopterygii</taxon>
        <taxon>Neopterygii</taxon>
        <taxon>Teleostei</taxon>
        <taxon>Neoteleostei</taxon>
        <taxon>Acanthomorphata</taxon>
        <taxon>Eupercaria</taxon>
        <taxon>Perciformes</taxon>
        <taxon>Notothenioidei</taxon>
        <taxon>Eleginopidae</taxon>
        <taxon>Eleginops</taxon>
    </lineage>
</organism>
<reference evidence="2 3" key="1">
    <citation type="journal article" date="2023" name="Genes (Basel)">
        <title>Chromosome-Level Genome Assembly and Circadian Gene Repertoire of the Patagonia Blennie Eleginops maclovinus-The Closest Ancestral Proxy of Antarctic Cryonotothenioids.</title>
        <authorList>
            <person name="Cheng C.C."/>
            <person name="Rivera-Colon A.G."/>
            <person name="Minhas B.F."/>
            <person name="Wilson L."/>
            <person name="Rayamajhi N."/>
            <person name="Vargas-Chacoff L."/>
            <person name="Catchen J.M."/>
        </authorList>
    </citation>
    <scope>NUCLEOTIDE SEQUENCE [LARGE SCALE GENOMIC DNA]</scope>
    <source>
        <strain evidence="2">JMC-PN-2008</strain>
    </source>
</reference>
<dbReference type="SUPFAM" id="SSF53098">
    <property type="entry name" value="Ribonuclease H-like"/>
    <property type="match status" value="1"/>
</dbReference>
<name>A0AAN7Y2Y9_ELEMC</name>
<proteinExistence type="predicted"/>
<dbReference type="InterPro" id="IPR012337">
    <property type="entry name" value="RNaseH-like_sf"/>
</dbReference>
<sequence>MGKCRFNPSWVHDPKYNWVQPVPGNVWEAQCTLCRKTFKLGTMGHIALNSHMKSAKHTKLVEVRSSQAPIATFCVPPSVQSTSVASATPLQQVPLSGLLCGSTPTLQAEVIWTLRTVYEHHSYSSNEGITDVFKCMFPDSQIAATFSCGSNKTAYLTKFGLVPFISKELTEQVNQAVGFVPMLDESLNKSTKTKQLDIHLRYWDGDRVRSRYFGSQFMGHAKAVDLLSNFKECLRDLDLRRMVSLSMDGPNVNWRFLEMLQTEHAEHFGGAQLVVVGSCGLHTLHNAVKCGFTEWHMEKFLRALHTIFHNVPARREDFCNLTKSKTFALPFCGHRWIENLPVVQRAIEIWPDMKKYVDAVTTKKLPNPGTSSYDTIEVATKDPLILAKLHFYMAVSRSVTPFLTKYQTDEPVLPFFANDLAELLKNLLRRFIKRELLTDVTPQHLVRLDVTDKQSRVHPKAVDISIGAETAIKELQQRSKSSEELSILHFQNQCMECLSKMVQKIQERSPLKFPIVRQLTCLNPAFMYSNPELCQKQMKSIVRKFLQDRQLDGGVAAGDLITQKFSEMLSLEVRTEEFQSFQPFKKRLDVFLSNIISETYPQLWSFIQKLLLLSHGQATVERGFSVNKEIETANIHEDTVVAQRIVCDYISLHGGATKVPLTPALLSSASSSRARYRINLETERKKRESQAESEKRKAIEENLEQLRKHRRSIKEVAEHLLRDADKLADQAEAKQAGSKMAELIAKSNAFRRSHKEKMAELIKLDEQIAAKRAELQKL</sequence>
<dbReference type="EMBL" id="JAUZQC010000005">
    <property type="protein sequence ID" value="KAK5870452.1"/>
    <property type="molecule type" value="Genomic_DNA"/>
</dbReference>
<gene>
    <name evidence="2" type="ORF">PBY51_003396</name>
</gene>